<accession>A0A5K1J8R1</accession>
<proteinExistence type="predicted"/>
<dbReference type="RefSeq" id="WP_156063797.1">
    <property type="nucleotide sequence ID" value="NZ_CABWIH010000044.1"/>
</dbReference>
<feature type="transmembrane region" description="Helical" evidence="1">
    <location>
        <begin position="114"/>
        <end position="134"/>
    </location>
</feature>
<keyword evidence="1" id="KW-1133">Transmembrane helix</keyword>
<feature type="transmembrane region" description="Helical" evidence="1">
    <location>
        <begin position="140"/>
        <end position="160"/>
    </location>
</feature>
<name>A0A5K1J8R1_9ACTN</name>
<dbReference type="AlphaFoldDB" id="A0A5K1J8R1"/>
<evidence type="ECO:0000313" key="2">
    <source>
        <dbReference type="EMBL" id="VWL99648.1"/>
    </source>
</evidence>
<reference evidence="2 3" key="1">
    <citation type="submission" date="2019-10" db="EMBL/GenBank/DDBJ databases">
        <authorList>
            <person name="Wolf R A."/>
        </authorList>
    </citation>
    <scope>NUCLEOTIDE SEQUENCE [LARGE SCALE GENOMIC DNA]</scope>
    <source>
        <strain evidence="2">Collinsella_aerofaciens_AK_138A</strain>
    </source>
</reference>
<sequence>METTATAPTDRTLAIKKKKALDASFFKKGIAIAALSSIMYALYTAFVTGGQLFGVWGNWFGALASTSLVVVFILPTIASGINDTLSAIWATLVTLKQGKIADLGRCIASKPGRIVILAAFIGGPIASAAYVIALSQAGTLAVPIAALNPAIGAILSRILYKQPLGPRVIAGIVICVIAGVMIGSTGLTGEAAPGMALGLGLALLAALCWGIEGCVGGYATCMIDSQIAINIRQLVSGIGNLIIVLPILTLVCGGTLAQSYTYVAQALTDGPSVIFFAVSGAAAYLSFMSWYRANAMCGTALGMAINGTYTFTAPLATWIILGLVMGFDGYALAPIAWVAAIVNLIGIFLIAVNPMDLLKKDGE</sequence>
<feature type="transmembrane region" description="Helical" evidence="1">
    <location>
        <begin position="195"/>
        <end position="220"/>
    </location>
</feature>
<feature type="transmembrane region" description="Helical" evidence="1">
    <location>
        <begin position="303"/>
        <end position="325"/>
    </location>
</feature>
<keyword evidence="1" id="KW-0472">Membrane</keyword>
<feature type="transmembrane region" description="Helical" evidence="1">
    <location>
        <begin position="331"/>
        <end position="352"/>
    </location>
</feature>
<feature type="transmembrane region" description="Helical" evidence="1">
    <location>
        <begin position="25"/>
        <end position="47"/>
    </location>
</feature>
<gene>
    <name evidence="2" type="ORF">LMKDKBCB_02123</name>
</gene>
<keyword evidence="1" id="KW-0812">Transmembrane</keyword>
<dbReference type="EMBL" id="CABWIH010000044">
    <property type="protein sequence ID" value="VWL99648.1"/>
    <property type="molecule type" value="Genomic_DNA"/>
</dbReference>
<feature type="transmembrane region" description="Helical" evidence="1">
    <location>
        <begin position="273"/>
        <end position="291"/>
    </location>
</feature>
<protein>
    <submittedName>
        <fullName evidence="2">Multidrug resistance efflux transporter</fullName>
    </submittedName>
</protein>
<dbReference type="Proteomes" id="UP000330807">
    <property type="component" value="Unassembled WGS sequence"/>
</dbReference>
<feature type="transmembrane region" description="Helical" evidence="1">
    <location>
        <begin position="59"/>
        <end position="78"/>
    </location>
</feature>
<feature type="transmembrane region" description="Helical" evidence="1">
    <location>
        <begin position="241"/>
        <end position="261"/>
    </location>
</feature>
<organism evidence="2 3">
    <name type="scientific">Collinsella aerofaciens</name>
    <dbReference type="NCBI Taxonomy" id="74426"/>
    <lineage>
        <taxon>Bacteria</taxon>
        <taxon>Bacillati</taxon>
        <taxon>Actinomycetota</taxon>
        <taxon>Coriobacteriia</taxon>
        <taxon>Coriobacteriales</taxon>
        <taxon>Coriobacteriaceae</taxon>
        <taxon>Collinsella</taxon>
    </lineage>
</organism>
<feature type="transmembrane region" description="Helical" evidence="1">
    <location>
        <begin position="167"/>
        <end position="189"/>
    </location>
</feature>
<evidence type="ECO:0000313" key="3">
    <source>
        <dbReference type="Proteomes" id="UP000330807"/>
    </source>
</evidence>
<evidence type="ECO:0000256" key="1">
    <source>
        <dbReference type="SAM" id="Phobius"/>
    </source>
</evidence>